<comment type="caution">
    <text evidence="5">The sequence shown here is derived from an EMBL/GenBank/DDBJ whole genome shotgun (WGS) entry which is preliminary data.</text>
</comment>
<dbReference type="PANTHER" id="PTHR43685:SF3">
    <property type="entry name" value="SLR2126 PROTEIN"/>
    <property type="match status" value="1"/>
</dbReference>
<keyword evidence="5" id="KW-0328">Glycosyltransferase</keyword>
<reference evidence="5 6" key="1">
    <citation type="submission" date="2023-04" db="EMBL/GenBank/DDBJ databases">
        <title>Luteimonas sp. M1R5S59.</title>
        <authorList>
            <person name="Sun J.-Q."/>
        </authorList>
    </citation>
    <scope>NUCLEOTIDE SEQUENCE [LARGE SCALE GENOMIC DNA]</scope>
    <source>
        <strain evidence="5 6">M1R5S59</strain>
    </source>
</reference>
<dbReference type="Pfam" id="PF00535">
    <property type="entry name" value="Glycos_transf_2"/>
    <property type="match status" value="1"/>
</dbReference>
<evidence type="ECO:0000259" key="3">
    <source>
        <dbReference type="Pfam" id="PF00535"/>
    </source>
</evidence>
<sequence length="292" mass="31960">MLPITVIVSTYNAEAWLEKVLTGYALQTHPAFEVIVADDGSGPATAALVARMAATFPVPLRHVWHEDRGYRRQEILNRAIPLAAHGYLLFTDGDCIPRRDFVATHAQLAEPGRFLSGGYCKLDMATSTRINVDDIASGRCFEPGWLAAAGRLGASSRRKLGAGPLAARMLDAITPAGATFNNCNSSAWKSDLIAVNGYDERMKYGGPDRELGERLENAGVRGRQVRHRAICVHLDHARGYRTEESIRANLAIRAETRAQRRVWTPHGIVRQAANDDLQPVPARAADASATRR</sequence>
<dbReference type="InterPro" id="IPR050834">
    <property type="entry name" value="Glycosyltransf_2"/>
</dbReference>
<feature type="region of interest" description="Disordered" evidence="2">
    <location>
        <begin position="273"/>
        <end position="292"/>
    </location>
</feature>
<accession>A0ABT6JUV1</accession>
<protein>
    <submittedName>
        <fullName evidence="5">Glycosyltransferase</fullName>
        <ecNumber evidence="5">2.4.-.-</ecNumber>
    </submittedName>
</protein>
<evidence type="ECO:0000256" key="2">
    <source>
        <dbReference type="SAM" id="MobiDB-lite"/>
    </source>
</evidence>
<dbReference type="InterPro" id="IPR029044">
    <property type="entry name" value="Nucleotide-diphossugar_trans"/>
</dbReference>
<evidence type="ECO:0000313" key="5">
    <source>
        <dbReference type="EMBL" id="MDH5834255.1"/>
    </source>
</evidence>
<dbReference type="InterPro" id="IPR001173">
    <property type="entry name" value="Glyco_trans_2-like"/>
</dbReference>
<dbReference type="GO" id="GO:0016757">
    <property type="term" value="F:glycosyltransferase activity"/>
    <property type="evidence" value="ECO:0007669"/>
    <property type="project" value="UniProtKB-KW"/>
</dbReference>
<dbReference type="RefSeq" id="WP_280578635.1">
    <property type="nucleotide sequence ID" value="NZ_JARXRO010000016.1"/>
</dbReference>
<feature type="domain" description="Galactosyltransferase C-terminal" evidence="4">
    <location>
        <begin position="179"/>
        <end position="236"/>
    </location>
</feature>
<dbReference type="EMBL" id="JARXRO010000016">
    <property type="protein sequence ID" value="MDH5834255.1"/>
    <property type="molecule type" value="Genomic_DNA"/>
</dbReference>
<proteinExistence type="predicted"/>
<name>A0ABT6JUV1_9GAMM</name>
<organism evidence="5 6">
    <name type="scientific">Luteimonas kalidii</name>
    <dbReference type="NCBI Taxonomy" id="3042025"/>
    <lineage>
        <taxon>Bacteria</taxon>
        <taxon>Pseudomonadati</taxon>
        <taxon>Pseudomonadota</taxon>
        <taxon>Gammaproteobacteria</taxon>
        <taxon>Lysobacterales</taxon>
        <taxon>Lysobacteraceae</taxon>
        <taxon>Luteimonas</taxon>
    </lineage>
</organism>
<evidence type="ECO:0000256" key="1">
    <source>
        <dbReference type="ARBA" id="ARBA00022679"/>
    </source>
</evidence>
<dbReference type="EC" id="2.4.-.-" evidence="5"/>
<keyword evidence="1 5" id="KW-0808">Transferase</keyword>
<gene>
    <name evidence="5" type="ORF">QFW81_10000</name>
</gene>
<dbReference type="CDD" id="cd06420">
    <property type="entry name" value="GT2_Chondriotin_Pol_N"/>
    <property type="match status" value="1"/>
</dbReference>
<dbReference type="PANTHER" id="PTHR43685">
    <property type="entry name" value="GLYCOSYLTRANSFERASE"/>
    <property type="match status" value="1"/>
</dbReference>
<dbReference type="Proteomes" id="UP001156873">
    <property type="component" value="Unassembled WGS sequence"/>
</dbReference>
<dbReference type="InterPro" id="IPR027791">
    <property type="entry name" value="Galactosyl_T_C"/>
</dbReference>
<dbReference type="Gene3D" id="3.90.550.10">
    <property type="entry name" value="Spore Coat Polysaccharide Biosynthesis Protein SpsA, Chain A"/>
    <property type="match status" value="1"/>
</dbReference>
<dbReference type="SUPFAM" id="SSF53448">
    <property type="entry name" value="Nucleotide-diphospho-sugar transferases"/>
    <property type="match status" value="1"/>
</dbReference>
<keyword evidence="6" id="KW-1185">Reference proteome</keyword>
<dbReference type="Pfam" id="PF02709">
    <property type="entry name" value="Glyco_transf_7C"/>
    <property type="match status" value="1"/>
</dbReference>
<feature type="domain" description="Glycosyltransferase 2-like" evidence="3">
    <location>
        <begin position="5"/>
        <end position="110"/>
    </location>
</feature>
<evidence type="ECO:0000259" key="4">
    <source>
        <dbReference type="Pfam" id="PF02709"/>
    </source>
</evidence>
<evidence type="ECO:0000313" key="6">
    <source>
        <dbReference type="Proteomes" id="UP001156873"/>
    </source>
</evidence>